<name>A0A2G1BWB2_9FLAO</name>
<dbReference type="GO" id="GO:0042834">
    <property type="term" value="F:peptidoglycan binding"/>
    <property type="evidence" value="ECO:0007669"/>
    <property type="project" value="InterPro"/>
</dbReference>
<accession>A0A497ZB64</accession>
<feature type="signal peptide" evidence="1">
    <location>
        <begin position="1"/>
        <end position="23"/>
    </location>
</feature>
<evidence type="ECO:0000313" key="4">
    <source>
        <dbReference type="EMBL" id="PHN98310.1"/>
    </source>
</evidence>
<dbReference type="Proteomes" id="UP000222163">
    <property type="component" value="Unassembled WGS sequence"/>
</dbReference>
<dbReference type="AlphaFoldDB" id="A0A2G1BWB2"/>
<comment type="caution">
    <text evidence="4">The sequence shown here is derived from an EMBL/GenBank/DDBJ whole genome shotgun (WGS) entry which is preliminary data.</text>
</comment>
<dbReference type="Proteomes" id="UP001242342">
    <property type="component" value="Unassembled WGS sequence"/>
</dbReference>
<dbReference type="Pfam" id="PF05036">
    <property type="entry name" value="SPOR"/>
    <property type="match status" value="1"/>
</dbReference>
<reference evidence="3 6" key="3">
    <citation type="submission" date="2023-07" db="EMBL/GenBank/DDBJ databases">
        <title>Genome content predicts the carbon catabolic preferences of heterotrophic bacteria.</title>
        <authorList>
            <person name="Gralka M."/>
        </authorList>
    </citation>
    <scope>NUCLEOTIDE SEQUENCE [LARGE SCALE GENOMIC DNA]</scope>
    <source>
        <strain evidence="3 6">4G03</strain>
    </source>
</reference>
<evidence type="ECO:0000313" key="6">
    <source>
        <dbReference type="Proteomes" id="UP001242342"/>
    </source>
</evidence>
<evidence type="ECO:0000256" key="1">
    <source>
        <dbReference type="SAM" id="SignalP"/>
    </source>
</evidence>
<keyword evidence="6" id="KW-1185">Reference proteome</keyword>
<dbReference type="RefSeq" id="WP_099215208.1">
    <property type="nucleotide sequence ID" value="NZ_JAUYVU010000001.1"/>
</dbReference>
<keyword evidence="1" id="KW-0732">Signal</keyword>
<reference evidence="4" key="2">
    <citation type="submission" date="2017-10" db="EMBL/GenBank/DDBJ databases">
        <authorList>
            <person name="Enke T.N."/>
            <person name="Cordero O.X."/>
        </authorList>
    </citation>
    <scope>NUCLEOTIDE SEQUENCE</scope>
    <source>
        <strain evidence="4">4G03</strain>
    </source>
</reference>
<dbReference type="EMBL" id="PDUU01000004">
    <property type="protein sequence ID" value="PHN98310.1"/>
    <property type="molecule type" value="Genomic_DNA"/>
</dbReference>
<gene>
    <name evidence="4" type="ORF">CSC81_07880</name>
    <name evidence="3" type="ORF">Q8W23_02665</name>
</gene>
<evidence type="ECO:0000259" key="2">
    <source>
        <dbReference type="Pfam" id="PF05036"/>
    </source>
</evidence>
<proteinExistence type="predicted"/>
<dbReference type="InterPro" id="IPR007730">
    <property type="entry name" value="SPOR-like_dom"/>
</dbReference>
<dbReference type="EMBL" id="JAUYVU010000001">
    <property type="protein sequence ID" value="MDP2540369.1"/>
    <property type="molecule type" value="Genomic_DNA"/>
</dbReference>
<accession>A0A2G1BWB2</accession>
<organism evidence="4 5">
    <name type="scientific">Tenacibaculum discolor</name>
    <dbReference type="NCBI Taxonomy" id="361581"/>
    <lineage>
        <taxon>Bacteria</taxon>
        <taxon>Pseudomonadati</taxon>
        <taxon>Bacteroidota</taxon>
        <taxon>Flavobacteriia</taxon>
        <taxon>Flavobacteriales</taxon>
        <taxon>Flavobacteriaceae</taxon>
        <taxon>Tenacibaculum</taxon>
    </lineage>
</organism>
<feature type="domain" description="SPOR" evidence="2">
    <location>
        <begin position="48"/>
        <end position="118"/>
    </location>
</feature>
<evidence type="ECO:0000313" key="5">
    <source>
        <dbReference type="Proteomes" id="UP000222163"/>
    </source>
</evidence>
<feature type="chain" id="PRO_5044573495" evidence="1">
    <location>
        <begin position="24"/>
        <end position="120"/>
    </location>
</feature>
<reference evidence="4 5" key="1">
    <citation type="journal article" date="2016" name="Nat. Commun.">
        <title>Microbial interactions lead to rapid micro-scale successions on model marine particles.</title>
        <authorList>
            <person name="Datta M.S."/>
            <person name="Sliwerska E."/>
            <person name="Gore J."/>
            <person name="Polz M.F."/>
            <person name="Cordero O.X."/>
        </authorList>
    </citation>
    <scope>NUCLEOTIDE SEQUENCE [LARGE SCALE GENOMIC DNA]</scope>
    <source>
        <strain evidence="4 5">4G03</strain>
    </source>
</reference>
<evidence type="ECO:0000313" key="3">
    <source>
        <dbReference type="EMBL" id="MDP2540369.1"/>
    </source>
</evidence>
<sequence length="120" mass="14086">MKKYSILITFLFIIAGSVFNAKAQDKLTENKDIISLIEKKRAYNKHNGSGYRIQLYNGLERRARSLRNRFKIEYPDVYTKLTYKAPEWKIQVGNYKTRLHADRALNEIREKFSGAIVVPM</sequence>
<protein>
    <submittedName>
        <fullName evidence="3">SPOR domain-containing protein</fullName>
    </submittedName>
</protein>